<dbReference type="PROSITE" id="PS50931">
    <property type="entry name" value="HTH_LYSR"/>
    <property type="match status" value="1"/>
</dbReference>
<proteinExistence type="inferred from homology"/>
<keyword evidence="3 6" id="KW-0238">DNA-binding</keyword>
<gene>
    <name evidence="6" type="ORF">BV97_04257</name>
</gene>
<dbReference type="Gene3D" id="1.10.10.10">
    <property type="entry name" value="Winged helix-like DNA-binding domain superfamily/Winged helix DNA-binding domain"/>
    <property type="match status" value="1"/>
</dbReference>
<evidence type="ECO:0000256" key="1">
    <source>
        <dbReference type="ARBA" id="ARBA00009437"/>
    </source>
</evidence>
<organism evidence="6 7">
    <name type="scientific">Novosphingobium resinovorum</name>
    <dbReference type="NCBI Taxonomy" id="158500"/>
    <lineage>
        <taxon>Bacteria</taxon>
        <taxon>Pseudomonadati</taxon>
        <taxon>Pseudomonadota</taxon>
        <taxon>Alphaproteobacteria</taxon>
        <taxon>Sphingomonadales</taxon>
        <taxon>Sphingomonadaceae</taxon>
        <taxon>Novosphingobium</taxon>
    </lineage>
</organism>
<dbReference type="PANTHER" id="PTHR30126">
    <property type="entry name" value="HTH-TYPE TRANSCRIPTIONAL REGULATOR"/>
    <property type="match status" value="1"/>
</dbReference>
<dbReference type="AlphaFoldDB" id="A0A031JRQ4"/>
<dbReference type="RefSeq" id="WP_008829293.1">
    <property type="nucleotide sequence ID" value="NZ_JFYZ01000030.1"/>
</dbReference>
<evidence type="ECO:0000256" key="4">
    <source>
        <dbReference type="ARBA" id="ARBA00023163"/>
    </source>
</evidence>
<dbReference type="PANTHER" id="PTHR30126:SF40">
    <property type="entry name" value="HTH-TYPE TRANSCRIPTIONAL REGULATOR GLTR"/>
    <property type="match status" value="1"/>
</dbReference>
<name>A0A031JRQ4_9SPHN</name>
<keyword evidence="2" id="KW-0805">Transcription regulation</keyword>
<evidence type="ECO:0000256" key="3">
    <source>
        <dbReference type="ARBA" id="ARBA00023125"/>
    </source>
</evidence>
<protein>
    <submittedName>
        <fullName evidence="6">DNA-binding transcriptional regulator</fullName>
    </submittedName>
</protein>
<dbReference type="Pfam" id="PF03466">
    <property type="entry name" value="LysR_substrate"/>
    <property type="match status" value="1"/>
</dbReference>
<evidence type="ECO:0000256" key="2">
    <source>
        <dbReference type="ARBA" id="ARBA00023015"/>
    </source>
</evidence>
<dbReference type="Pfam" id="PF00126">
    <property type="entry name" value="HTH_1"/>
    <property type="match status" value="1"/>
</dbReference>
<evidence type="ECO:0000313" key="6">
    <source>
        <dbReference type="EMBL" id="EZP78281.1"/>
    </source>
</evidence>
<dbReference type="Gene3D" id="3.40.190.10">
    <property type="entry name" value="Periplasmic binding protein-like II"/>
    <property type="match status" value="2"/>
</dbReference>
<dbReference type="GO" id="GO:0000976">
    <property type="term" value="F:transcription cis-regulatory region binding"/>
    <property type="evidence" value="ECO:0007669"/>
    <property type="project" value="TreeGrafter"/>
</dbReference>
<dbReference type="Proteomes" id="UP000024329">
    <property type="component" value="Unassembled WGS sequence"/>
</dbReference>
<dbReference type="EMBL" id="JFYZ01000030">
    <property type="protein sequence ID" value="EZP78281.1"/>
    <property type="molecule type" value="Genomic_DNA"/>
</dbReference>
<feature type="domain" description="HTH lysR-type" evidence="5">
    <location>
        <begin position="1"/>
        <end position="58"/>
    </location>
</feature>
<dbReference type="GO" id="GO:0003700">
    <property type="term" value="F:DNA-binding transcription factor activity"/>
    <property type="evidence" value="ECO:0007669"/>
    <property type="project" value="InterPro"/>
</dbReference>
<keyword evidence="4" id="KW-0804">Transcription</keyword>
<dbReference type="SUPFAM" id="SSF53850">
    <property type="entry name" value="Periplasmic binding protein-like II"/>
    <property type="match status" value="1"/>
</dbReference>
<dbReference type="InterPro" id="IPR000847">
    <property type="entry name" value="LysR_HTH_N"/>
</dbReference>
<evidence type="ECO:0000259" key="5">
    <source>
        <dbReference type="PROSITE" id="PS50931"/>
    </source>
</evidence>
<dbReference type="InterPro" id="IPR036388">
    <property type="entry name" value="WH-like_DNA-bd_sf"/>
</dbReference>
<accession>A0A031JRQ4</accession>
<reference evidence="6 7" key="1">
    <citation type="submission" date="2014-03" db="EMBL/GenBank/DDBJ databases">
        <title>Whole genome sequence of Novosphingobium resinovorum KF1.</title>
        <authorList>
            <person name="Gan H.M."/>
            <person name="Gan H.Y."/>
            <person name="Chew T.H."/>
            <person name="Savka M.A."/>
        </authorList>
    </citation>
    <scope>NUCLEOTIDE SEQUENCE [LARGE SCALE GENOMIC DNA]</scope>
    <source>
        <strain evidence="6 7">KF1</strain>
    </source>
</reference>
<dbReference type="CDD" id="cd05466">
    <property type="entry name" value="PBP2_LTTR_substrate"/>
    <property type="match status" value="1"/>
</dbReference>
<dbReference type="eggNOG" id="COG0583">
    <property type="taxonomic scope" value="Bacteria"/>
</dbReference>
<dbReference type="PATRIC" id="fig|158500.4.peg.4323"/>
<evidence type="ECO:0000313" key="7">
    <source>
        <dbReference type="Proteomes" id="UP000024329"/>
    </source>
</evidence>
<dbReference type="InterPro" id="IPR005119">
    <property type="entry name" value="LysR_subst-bd"/>
</dbReference>
<comment type="caution">
    <text evidence="6">The sequence shown here is derived from an EMBL/GenBank/DDBJ whole genome shotgun (WGS) entry which is preliminary data.</text>
</comment>
<sequence>MNLVQLKRMIAIYESGSLRKASKMVGITQPALTLSIRQLEEEFNTSLFERGPNGVRPTEMCEKLVQRARLMLMEEQRILHDLATANRVPKVAVGVHPIIMNDTMSRAMRQFVEQAGHVDMWVREGYTTQLLDLLSSGDLDFAFCGLPEGYADDALEFEPLFKREYAVVAAPDHPVFSLTEDDFAKGTDFVWAHVSAYETADPIDNDDVVNMLRRFGYGRESKSVKASSTTFVKAMILHSGMIGMVACEAVADELANGTLKRLAGSEIPAPAFGFITLKDRYETRTVRLLKATIRQWCARKPN</sequence>
<dbReference type="SUPFAM" id="SSF46785">
    <property type="entry name" value="Winged helix' DNA-binding domain"/>
    <property type="match status" value="1"/>
</dbReference>
<dbReference type="PRINTS" id="PR00039">
    <property type="entry name" value="HTHLYSR"/>
</dbReference>
<comment type="similarity">
    <text evidence="1">Belongs to the LysR transcriptional regulatory family.</text>
</comment>
<dbReference type="InterPro" id="IPR036390">
    <property type="entry name" value="WH_DNA-bd_sf"/>
</dbReference>